<gene>
    <name evidence="3" type="ORF">FB475_7127</name>
</gene>
<dbReference type="PANTHER" id="PTHR43329">
    <property type="entry name" value="EPOXIDE HYDROLASE"/>
    <property type="match status" value="1"/>
</dbReference>
<dbReference type="AlphaFoldDB" id="A0A542DAN2"/>
<dbReference type="Gene3D" id="3.40.50.1820">
    <property type="entry name" value="alpha/beta hydrolase"/>
    <property type="match status" value="1"/>
</dbReference>
<dbReference type="OrthoDB" id="9812774at2"/>
<sequence>MFEEFVLEYVELEGQRIRVRYGGTGPAVVLLHGHPRTHTTWYAVAPRLAAAGYTVVCPDLRGYGQSGKPVTDADHMPYSKRAMALDVVRLMDALGHDRFAVAGHDRGSYVAYRTALDHPERVSKLVVMDSVPVVEALERCGAEFAAAWWHWWFFAQQEKPAERVICADPETWYNAWTTNSPQALGPENHADFLAAIRNPATVHAMVEDYRAGLTVDRGNDEADRAAGRRIECPTLALWSTDDDMEQIYGDVVAVWRPWCRQVEGHGIKSTHHIAERNPEDLVRSLRDFL</sequence>
<dbReference type="Proteomes" id="UP000316298">
    <property type="component" value="Unassembled WGS sequence"/>
</dbReference>
<dbReference type="PRINTS" id="PR00111">
    <property type="entry name" value="ABHYDROLASE"/>
</dbReference>
<proteinExistence type="predicted"/>
<dbReference type="InterPro" id="IPR029058">
    <property type="entry name" value="AB_hydrolase_fold"/>
</dbReference>
<dbReference type="Pfam" id="PF00561">
    <property type="entry name" value="Abhydrolase_1"/>
    <property type="match status" value="1"/>
</dbReference>
<dbReference type="RefSeq" id="WP_141862653.1">
    <property type="nucleotide sequence ID" value="NZ_BAAAKA010000015.1"/>
</dbReference>
<name>A0A542DAN2_9ACTN</name>
<accession>A0A542DAN2</accession>
<keyword evidence="1" id="KW-0378">Hydrolase</keyword>
<protein>
    <submittedName>
        <fullName evidence="3">Haloacetate dehalogenase</fullName>
    </submittedName>
</protein>
<evidence type="ECO:0000256" key="1">
    <source>
        <dbReference type="ARBA" id="ARBA00022801"/>
    </source>
</evidence>
<organism evidence="3 4">
    <name type="scientific">Kribbella jejuensis</name>
    <dbReference type="NCBI Taxonomy" id="236068"/>
    <lineage>
        <taxon>Bacteria</taxon>
        <taxon>Bacillati</taxon>
        <taxon>Actinomycetota</taxon>
        <taxon>Actinomycetes</taxon>
        <taxon>Propionibacteriales</taxon>
        <taxon>Kribbellaceae</taxon>
        <taxon>Kribbella</taxon>
    </lineage>
</organism>
<dbReference type="GO" id="GO:0016787">
    <property type="term" value="F:hydrolase activity"/>
    <property type="evidence" value="ECO:0007669"/>
    <property type="project" value="UniProtKB-KW"/>
</dbReference>
<feature type="domain" description="AB hydrolase-1" evidence="2">
    <location>
        <begin position="26"/>
        <end position="267"/>
    </location>
</feature>
<comment type="caution">
    <text evidence="3">The sequence shown here is derived from an EMBL/GenBank/DDBJ whole genome shotgun (WGS) entry which is preliminary data.</text>
</comment>
<evidence type="ECO:0000259" key="2">
    <source>
        <dbReference type="Pfam" id="PF00561"/>
    </source>
</evidence>
<dbReference type="SUPFAM" id="SSF53474">
    <property type="entry name" value="alpha/beta-Hydrolases"/>
    <property type="match status" value="1"/>
</dbReference>
<dbReference type="PRINTS" id="PR00412">
    <property type="entry name" value="EPOXHYDRLASE"/>
</dbReference>
<reference evidence="3 4" key="1">
    <citation type="submission" date="2019-06" db="EMBL/GenBank/DDBJ databases">
        <title>Sequencing the genomes of 1000 actinobacteria strains.</title>
        <authorList>
            <person name="Klenk H.-P."/>
        </authorList>
    </citation>
    <scope>NUCLEOTIDE SEQUENCE [LARGE SCALE GENOMIC DNA]</scope>
    <source>
        <strain evidence="3 4">DSM 17305</strain>
    </source>
</reference>
<keyword evidence="4" id="KW-1185">Reference proteome</keyword>
<dbReference type="EMBL" id="VFMM01000004">
    <property type="protein sequence ID" value="TQJ00134.1"/>
    <property type="molecule type" value="Genomic_DNA"/>
</dbReference>
<evidence type="ECO:0000313" key="3">
    <source>
        <dbReference type="EMBL" id="TQJ00134.1"/>
    </source>
</evidence>
<dbReference type="InterPro" id="IPR000639">
    <property type="entry name" value="Epox_hydrolase-like"/>
</dbReference>
<evidence type="ECO:0000313" key="4">
    <source>
        <dbReference type="Proteomes" id="UP000316298"/>
    </source>
</evidence>
<dbReference type="InterPro" id="IPR000073">
    <property type="entry name" value="AB_hydrolase_1"/>
</dbReference>